<sequence length="125" mass="14072">MLSSCSRMRCLTNDLFLTSEVLFSNCHTVVTSEPASRQFSSPTDANSFDTAFSNLSRKSTLLSFPQHELISLQSSLVVEALNFLLMLHLETRSDRALFLMNLVEKLLKHLRSYLGEYCGSMSLAE</sequence>
<dbReference type="AlphaFoldDB" id="A0A0A9HIZ8"/>
<dbReference type="EMBL" id="GBRH01165013">
    <property type="protein sequence ID" value="JAE32883.1"/>
    <property type="molecule type" value="Transcribed_RNA"/>
</dbReference>
<reference evidence="1" key="1">
    <citation type="submission" date="2014-09" db="EMBL/GenBank/DDBJ databases">
        <authorList>
            <person name="Magalhaes I.L.F."/>
            <person name="Oliveira U."/>
            <person name="Santos F.R."/>
            <person name="Vidigal T.H.D.A."/>
            <person name="Brescovit A.D."/>
            <person name="Santos A.J."/>
        </authorList>
    </citation>
    <scope>NUCLEOTIDE SEQUENCE</scope>
    <source>
        <tissue evidence="1">Shoot tissue taken approximately 20 cm above the soil surface</tissue>
    </source>
</reference>
<name>A0A0A9HIZ8_ARUDO</name>
<evidence type="ECO:0000313" key="1">
    <source>
        <dbReference type="EMBL" id="JAE32883.1"/>
    </source>
</evidence>
<organism evidence="1">
    <name type="scientific">Arundo donax</name>
    <name type="common">Giant reed</name>
    <name type="synonym">Donax arundinaceus</name>
    <dbReference type="NCBI Taxonomy" id="35708"/>
    <lineage>
        <taxon>Eukaryota</taxon>
        <taxon>Viridiplantae</taxon>
        <taxon>Streptophyta</taxon>
        <taxon>Embryophyta</taxon>
        <taxon>Tracheophyta</taxon>
        <taxon>Spermatophyta</taxon>
        <taxon>Magnoliopsida</taxon>
        <taxon>Liliopsida</taxon>
        <taxon>Poales</taxon>
        <taxon>Poaceae</taxon>
        <taxon>PACMAD clade</taxon>
        <taxon>Arundinoideae</taxon>
        <taxon>Arundineae</taxon>
        <taxon>Arundo</taxon>
    </lineage>
</organism>
<proteinExistence type="predicted"/>
<reference evidence="1" key="2">
    <citation type="journal article" date="2015" name="Data Brief">
        <title>Shoot transcriptome of the giant reed, Arundo donax.</title>
        <authorList>
            <person name="Barrero R.A."/>
            <person name="Guerrero F.D."/>
            <person name="Moolhuijzen P."/>
            <person name="Goolsby J.A."/>
            <person name="Tidwell J."/>
            <person name="Bellgard S.E."/>
            <person name="Bellgard M.I."/>
        </authorList>
    </citation>
    <scope>NUCLEOTIDE SEQUENCE</scope>
    <source>
        <tissue evidence="1">Shoot tissue taken approximately 20 cm above the soil surface</tissue>
    </source>
</reference>
<accession>A0A0A9HIZ8</accession>
<protein>
    <submittedName>
        <fullName evidence="1">Uncharacterized protein</fullName>
    </submittedName>
</protein>